<evidence type="ECO:0000313" key="2">
    <source>
        <dbReference type="EMBL" id="SDF67728.1"/>
    </source>
</evidence>
<feature type="transmembrane region" description="Helical" evidence="1">
    <location>
        <begin position="12"/>
        <end position="37"/>
    </location>
</feature>
<name>A0A1G7N0Z7_9BACT</name>
<dbReference type="OrthoDB" id="127423at2"/>
<accession>A0A1G7N0Z7</accession>
<keyword evidence="3" id="KW-1185">Reference proteome</keyword>
<dbReference type="AlphaFoldDB" id="A0A1G7N0Z7"/>
<feature type="transmembrane region" description="Helical" evidence="1">
    <location>
        <begin position="220"/>
        <end position="240"/>
    </location>
</feature>
<feature type="transmembrane region" description="Helical" evidence="1">
    <location>
        <begin position="49"/>
        <end position="68"/>
    </location>
</feature>
<organism evidence="2 3">
    <name type="scientific">Terriglobus roseus</name>
    <dbReference type="NCBI Taxonomy" id="392734"/>
    <lineage>
        <taxon>Bacteria</taxon>
        <taxon>Pseudomonadati</taxon>
        <taxon>Acidobacteriota</taxon>
        <taxon>Terriglobia</taxon>
        <taxon>Terriglobales</taxon>
        <taxon>Acidobacteriaceae</taxon>
        <taxon>Terriglobus</taxon>
    </lineage>
</organism>
<dbReference type="EMBL" id="LT629690">
    <property type="protein sequence ID" value="SDF67728.1"/>
    <property type="molecule type" value="Genomic_DNA"/>
</dbReference>
<keyword evidence="1" id="KW-1133">Transmembrane helix</keyword>
<reference evidence="2 3" key="1">
    <citation type="submission" date="2016-10" db="EMBL/GenBank/DDBJ databases">
        <authorList>
            <person name="de Groot N.N."/>
        </authorList>
    </citation>
    <scope>NUCLEOTIDE SEQUENCE [LARGE SCALE GENOMIC DNA]</scope>
    <source>
        <strain evidence="2 3">GAS232</strain>
    </source>
</reference>
<evidence type="ECO:0000256" key="1">
    <source>
        <dbReference type="SAM" id="Phobius"/>
    </source>
</evidence>
<evidence type="ECO:0000313" key="3">
    <source>
        <dbReference type="Proteomes" id="UP000182427"/>
    </source>
</evidence>
<feature type="transmembrane region" description="Helical" evidence="1">
    <location>
        <begin position="80"/>
        <end position="99"/>
    </location>
</feature>
<feature type="transmembrane region" description="Helical" evidence="1">
    <location>
        <begin position="185"/>
        <end position="208"/>
    </location>
</feature>
<protein>
    <submittedName>
        <fullName evidence="2">Uncharacterized protein</fullName>
    </submittedName>
</protein>
<keyword evidence="1" id="KW-0812">Transmembrane</keyword>
<dbReference type="RefSeq" id="WP_083345828.1">
    <property type="nucleotide sequence ID" value="NZ_LT629690.1"/>
</dbReference>
<sequence length="466" mass="51284">MNKNAEEHQHWRSWVLPMVVGFLSAWLVVAFVSVPAAHSLTWPKLFSRSAWLMALAAGCALAMIWGLCRVFRQELGSPTASLRAYAWSAAIWLPLLTLVWNEHDVWLMLAPLPIAAILTHYSRRQHLAVTAAEQDETPLIPVHELFDSLRKLRRTPPTREAMLLAALVLSTIAAVAGGLETTAISLMIVLTTATVWYFTTLAPANVRVTGTIGTRSRRAAVLPCFLLTCLALTPFLRMGLGSSKVSSVVLAGVRQTIQPPRIQSVFFGYRGIVLLAPPMPKQKLVNITPKTIAAMSQTMHPTQPLVIAFDGAYRYFEVYPVPGATGIRTQRGDPLKANVHSADQSPLTMEAVQPLANRVDAACCSAMHVALTNADNRLGRVDVELILRNRMANGQTVERSLGRMPVASSLQSPISIYRPAVREDLRFSMKNANDMAFNEVVVKFHLAAQRSLSGAKMQLRQFELVP</sequence>
<dbReference type="Proteomes" id="UP000182427">
    <property type="component" value="Chromosome I"/>
</dbReference>
<keyword evidence="1" id="KW-0472">Membrane</keyword>
<proteinExistence type="predicted"/>
<feature type="transmembrane region" description="Helical" evidence="1">
    <location>
        <begin position="105"/>
        <end position="121"/>
    </location>
</feature>
<feature type="transmembrane region" description="Helical" evidence="1">
    <location>
        <begin position="161"/>
        <end position="179"/>
    </location>
</feature>
<gene>
    <name evidence="2" type="ORF">SAMN05444167_2974</name>
</gene>